<dbReference type="Pfam" id="PF00017">
    <property type="entry name" value="SH2"/>
    <property type="match status" value="1"/>
</dbReference>
<keyword evidence="8 15" id="KW-0067">ATP-binding</keyword>
<dbReference type="InterPro" id="IPR036860">
    <property type="entry name" value="SH2_dom_sf"/>
</dbReference>
<keyword evidence="9 14" id="KW-0727">SH2 domain</keyword>
<evidence type="ECO:0000256" key="5">
    <source>
        <dbReference type="ARBA" id="ARBA00022679"/>
    </source>
</evidence>
<dbReference type="SUPFAM" id="SSF56112">
    <property type="entry name" value="Protein kinase-like (PK-like)"/>
    <property type="match status" value="1"/>
</dbReference>
<dbReference type="EC" id="2.7.10.2" evidence="16"/>
<dbReference type="Pfam" id="PF07714">
    <property type="entry name" value="PK_Tyr_Ser-Thr"/>
    <property type="match status" value="1"/>
</dbReference>
<dbReference type="InterPro" id="IPR020635">
    <property type="entry name" value="Tyr_kinase_cat_dom"/>
</dbReference>
<evidence type="ECO:0000256" key="9">
    <source>
        <dbReference type="ARBA" id="ARBA00022999"/>
    </source>
</evidence>
<gene>
    <name evidence="19" type="primary">Acey_s0133.g1762</name>
    <name evidence="19" type="ORF">Y032_0133g1762</name>
</gene>
<name>A0A016T6A2_9BILA</name>
<dbReference type="GO" id="GO:0005737">
    <property type="term" value="C:cytoplasm"/>
    <property type="evidence" value="ECO:0007669"/>
    <property type="project" value="UniProtKB-SubCell"/>
</dbReference>
<evidence type="ECO:0000256" key="6">
    <source>
        <dbReference type="ARBA" id="ARBA00022741"/>
    </source>
</evidence>
<dbReference type="PANTHER" id="PTHR24418">
    <property type="entry name" value="TYROSINE-PROTEIN KINASE"/>
    <property type="match status" value="1"/>
</dbReference>
<dbReference type="Gene3D" id="1.10.510.10">
    <property type="entry name" value="Transferase(Phosphotransferase) domain 1"/>
    <property type="match status" value="1"/>
</dbReference>
<dbReference type="SUPFAM" id="SSF55550">
    <property type="entry name" value="SH2 domain"/>
    <property type="match status" value="1"/>
</dbReference>
<keyword evidence="6 15" id="KW-0547">Nucleotide-binding</keyword>
<dbReference type="FunFam" id="3.30.200.20:FF:000194">
    <property type="entry name" value="protein-tyrosine kinase 2-beta isoform X1"/>
    <property type="match status" value="1"/>
</dbReference>
<evidence type="ECO:0000256" key="7">
    <source>
        <dbReference type="ARBA" id="ARBA00022777"/>
    </source>
</evidence>
<dbReference type="EMBL" id="JARK01001469">
    <property type="protein sequence ID" value="EYB98202.1"/>
    <property type="molecule type" value="Genomic_DNA"/>
</dbReference>
<keyword evidence="20" id="KW-1185">Reference proteome</keyword>
<dbReference type="PROSITE" id="PS00109">
    <property type="entry name" value="PROTEIN_KINASE_TYR"/>
    <property type="match status" value="1"/>
</dbReference>
<evidence type="ECO:0000259" key="18">
    <source>
        <dbReference type="PROSITE" id="PS50011"/>
    </source>
</evidence>
<dbReference type="SMART" id="SM00219">
    <property type="entry name" value="TyrKc"/>
    <property type="match status" value="1"/>
</dbReference>
<keyword evidence="11 16" id="KW-0829">Tyrosine-protein kinase</keyword>
<proteinExistence type="inferred from homology"/>
<accession>A0A016T6A2</accession>
<keyword evidence="10" id="KW-0472">Membrane</keyword>
<comment type="similarity">
    <text evidence="13">Belongs to the protein kinase superfamily. Tyr protein kinase family. Fes/fps subfamily.</text>
</comment>
<dbReference type="CDD" id="cd00192">
    <property type="entry name" value="PTKc"/>
    <property type="match status" value="1"/>
</dbReference>
<dbReference type="InterPro" id="IPR000980">
    <property type="entry name" value="SH2"/>
</dbReference>
<dbReference type="OrthoDB" id="535945at2759"/>
<dbReference type="GO" id="GO:0004715">
    <property type="term" value="F:non-membrane spanning protein tyrosine kinase activity"/>
    <property type="evidence" value="ECO:0007669"/>
    <property type="project" value="UniProtKB-EC"/>
</dbReference>
<comment type="caution">
    <text evidence="19">The sequence shown here is derived from an EMBL/GenBank/DDBJ whole genome shotgun (WGS) entry which is preliminary data.</text>
</comment>
<dbReference type="PROSITE" id="PS50001">
    <property type="entry name" value="SH2"/>
    <property type="match status" value="1"/>
</dbReference>
<dbReference type="AlphaFoldDB" id="A0A016T6A2"/>
<evidence type="ECO:0000256" key="2">
    <source>
        <dbReference type="ARBA" id="ARBA00004496"/>
    </source>
</evidence>
<feature type="domain" description="Protein kinase" evidence="18">
    <location>
        <begin position="139"/>
        <end position="405"/>
    </location>
</feature>
<evidence type="ECO:0000256" key="14">
    <source>
        <dbReference type="PROSITE-ProRule" id="PRU00191"/>
    </source>
</evidence>
<organism evidence="19 20">
    <name type="scientific">Ancylostoma ceylanicum</name>
    <dbReference type="NCBI Taxonomy" id="53326"/>
    <lineage>
        <taxon>Eukaryota</taxon>
        <taxon>Metazoa</taxon>
        <taxon>Ecdysozoa</taxon>
        <taxon>Nematoda</taxon>
        <taxon>Chromadorea</taxon>
        <taxon>Rhabditida</taxon>
        <taxon>Rhabditina</taxon>
        <taxon>Rhabditomorpha</taxon>
        <taxon>Strongyloidea</taxon>
        <taxon>Ancylostomatidae</taxon>
        <taxon>Ancylostomatinae</taxon>
        <taxon>Ancylostoma</taxon>
    </lineage>
</organism>
<dbReference type="GO" id="GO:0005524">
    <property type="term" value="F:ATP binding"/>
    <property type="evidence" value="ECO:0007669"/>
    <property type="project" value="UniProtKB-UniRule"/>
</dbReference>
<dbReference type="InterPro" id="IPR001245">
    <property type="entry name" value="Ser-Thr/Tyr_kinase_cat_dom"/>
</dbReference>
<evidence type="ECO:0000313" key="19">
    <source>
        <dbReference type="EMBL" id="EYB98202.1"/>
    </source>
</evidence>
<dbReference type="InterPro" id="IPR050198">
    <property type="entry name" value="Non-receptor_tyrosine_kinases"/>
</dbReference>
<feature type="domain" description="SH2" evidence="17">
    <location>
        <begin position="34"/>
        <end position="127"/>
    </location>
</feature>
<dbReference type="InterPro" id="IPR035849">
    <property type="entry name" value="Fes/Fps/Fer_SH2"/>
</dbReference>
<dbReference type="PROSITE" id="PS50011">
    <property type="entry name" value="PROTEIN_KINASE_DOM"/>
    <property type="match status" value="1"/>
</dbReference>
<dbReference type="FunFam" id="3.30.505.10:FF:000051">
    <property type="entry name" value="Tyrosine-protein kinase"/>
    <property type="match status" value="1"/>
</dbReference>
<dbReference type="PRINTS" id="PR00109">
    <property type="entry name" value="TYRKINASE"/>
</dbReference>
<evidence type="ECO:0000256" key="16">
    <source>
        <dbReference type="RuleBase" id="RU362096"/>
    </source>
</evidence>
<feature type="binding site" evidence="15">
    <location>
        <position position="170"/>
    </location>
    <ligand>
        <name>ATP</name>
        <dbReference type="ChEBI" id="CHEBI:30616"/>
    </ligand>
</feature>
<evidence type="ECO:0000256" key="3">
    <source>
        <dbReference type="ARBA" id="ARBA00022475"/>
    </source>
</evidence>
<evidence type="ECO:0000256" key="15">
    <source>
        <dbReference type="PROSITE-ProRule" id="PRU10141"/>
    </source>
</evidence>
<reference evidence="20" key="1">
    <citation type="journal article" date="2015" name="Nat. Genet.">
        <title>The genome and transcriptome of the zoonotic hookworm Ancylostoma ceylanicum identify infection-specific gene families.</title>
        <authorList>
            <person name="Schwarz E.M."/>
            <person name="Hu Y."/>
            <person name="Antoshechkin I."/>
            <person name="Miller M.M."/>
            <person name="Sternberg P.W."/>
            <person name="Aroian R.V."/>
        </authorList>
    </citation>
    <scope>NUCLEOTIDE SEQUENCE</scope>
    <source>
        <strain evidence="20">HY135</strain>
    </source>
</reference>
<evidence type="ECO:0000256" key="10">
    <source>
        <dbReference type="ARBA" id="ARBA00023136"/>
    </source>
</evidence>
<evidence type="ECO:0000259" key="17">
    <source>
        <dbReference type="PROSITE" id="PS50001"/>
    </source>
</evidence>
<evidence type="ECO:0000313" key="20">
    <source>
        <dbReference type="Proteomes" id="UP000024635"/>
    </source>
</evidence>
<keyword evidence="5 16" id="KW-0808">Transferase</keyword>
<comment type="catalytic activity">
    <reaction evidence="12 16">
        <text>L-tyrosyl-[protein] + ATP = O-phospho-L-tyrosyl-[protein] + ADP + H(+)</text>
        <dbReference type="Rhea" id="RHEA:10596"/>
        <dbReference type="Rhea" id="RHEA-COMP:10136"/>
        <dbReference type="Rhea" id="RHEA-COMP:20101"/>
        <dbReference type="ChEBI" id="CHEBI:15378"/>
        <dbReference type="ChEBI" id="CHEBI:30616"/>
        <dbReference type="ChEBI" id="CHEBI:46858"/>
        <dbReference type="ChEBI" id="CHEBI:61978"/>
        <dbReference type="ChEBI" id="CHEBI:456216"/>
        <dbReference type="EC" id="2.7.10.2"/>
    </reaction>
</comment>
<evidence type="ECO:0000256" key="8">
    <source>
        <dbReference type="ARBA" id="ARBA00022840"/>
    </source>
</evidence>
<evidence type="ECO:0000256" key="12">
    <source>
        <dbReference type="ARBA" id="ARBA00051245"/>
    </source>
</evidence>
<sequence>MILNVLGKFQIGQNCSTNKASYSSSERAHEDQSWFHGLLPREDINKLLSRDGDYLVRVTEPEPGMGLKTVLSARWKDKNHHFVINEKDGKFFIDKVKFPTILKLVNYYVAEQKPVTESTEAILMTPIPKQEWEFKHDWITLGRKLGEGAFGGVYAGILTLGRRRYEVAVKVSKASEVTKKIISEICKEARIMRRYRHPNVVKFYGVAIEHEPVMLVMEMVSGGSLDIHLQKQASHITDKERLRYCYSASKGLEYLHENDCLHRDVAARNCLVHDGEVKLSDFGLSRELSNRAKKYTMKDMKQRLPIRWLAPEVLSSGTYSKKSDVYSFGILLWEIYMDGESPYADMTVTEVTANVIAGYRLPPPGKMPKPVRLIMVNMCFPGHPDERSKMYEIRIALEDAMQPSSR</sequence>
<dbReference type="SMART" id="SM00252">
    <property type="entry name" value="SH2"/>
    <property type="match status" value="1"/>
</dbReference>
<evidence type="ECO:0000256" key="11">
    <source>
        <dbReference type="ARBA" id="ARBA00023137"/>
    </source>
</evidence>
<protein>
    <recommendedName>
        <fullName evidence="16">Tyrosine-protein kinase</fullName>
        <ecNumber evidence="16">2.7.10.2</ecNumber>
    </recommendedName>
</protein>
<dbReference type="CDD" id="cd10361">
    <property type="entry name" value="SH2_Fps_family"/>
    <property type="match status" value="1"/>
</dbReference>
<dbReference type="InterPro" id="IPR017441">
    <property type="entry name" value="Protein_kinase_ATP_BS"/>
</dbReference>
<dbReference type="GO" id="GO:0005886">
    <property type="term" value="C:plasma membrane"/>
    <property type="evidence" value="ECO:0007669"/>
    <property type="project" value="UniProtKB-SubCell"/>
</dbReference>
<evidence type="ECO:0000256" key="13">
    <source>
        <dbReference type="ARBA" id="ARBA00061333"/>
    </source>
</evidence>
<dbReference type="InterPro" id="IPR008266">
    <property type="entry name" value="Tyr_kinase_AS"/>
</dbReference>
<dbReference type="PROSITE" id="PS00107">
    <property type="entry name" value="PROTEIN_KINASE_ATP"/>
    <property type="match status" value="1"/>
</dbReference>
<evidence type="ECO:0000256" key="1">
    <source>
        <dbReference type="ARBA" id="ARBA00004202"/>
    </source>
</evidence>
<dbReference type="InterPro" id="IPR000719">
    <property type="entry name" value="Prot_kinase_dom"/>
</dbReference>
<keyword evidence="4" id="KW-0963">Cytoplasm</keyword>
<dbReference type="InterPro" id="IPR011009">
    <property type="entry name" value="Kinase-like_dom_sf"/>
</dbReference>
<dbReference type="STRING" id="53326.A0A016T6A2"/>
<comment type="subcellular location">
    <subcellularLocation>
        <location evidence="1">Cell membrane</location>
        <topology evidence="1">Peripheral membrane protein</topology>
    </subcellularLocation>
    <subcellularLocation>
        <location evidence="2">Cytoplasm</location>
    </subcellularLocation>
</comment>
<evidence type="ECO:0000256" key="4">
    <source>
        <dbReference type="ARBA" id="ARBA00022490"/>
    </source>
</evidence>
<keyword evidence="3" id="KW-1003">Cell membrane</keyword>
<keyword evidence="7 16" id="KW-0418">Kinase</keyword>
<dbReference type="Gene3D" id="3.30.505.10">
    <property type="entry name" value="SH2 domain"/>
    <property type="match status" value="1"/>
</dbReference>
<dbReference type="Proteomes" id="UP000024635">
    <property type="component" value="Unassembled WGS sequence"/>
</dbReference>